<evidence type="ECO:0000313" key="4">
    <source>
        <dbReference type="Proteomes" id="UP000609172"/>
    </source>
</evidence>
<evidence type="ECO:0000256" key="1">
    <source>
        <dbReference type="ARBA" id="ARBA00022801"/>
    </source>
</evidence>
<feature type="domain" description="Peptidase S9 prolyl oligopeptidase catalytic" evidence="2">
    <location>
        <begin position="688"/>
        <end position="860"/>
    </location>
</feature>
<evidence type="ECO:0000313" key="3">
    <source>
        <dbReference type="EMBL" id="MBK0368628.1"/>
    </source>
</evidence>
<sequence length="879" mass="100965">MKQHIQLVYRFFAVLILGLVACPASGQDLIQRQLTKDDYNLWCRLETDKISENGRWISYALRYESRLDTLFVKSTYTSAKYEIAGALNGQFASEDIFACLDQKENLHLVNLISGNSILIKRVKKFDFSGDGRFLISLESNDDSSMNLTIRKKNGKLVQRIENVTQYAINNSGNALLYSTAQSGSQNAGLVNLKQKISIRDVIQNIHSDIKSLTLSEDGSTAAFYTQDSLSTHLYYYQLPSGSVSVLKDLPADSFDNKIITIDSSVPLKISDDNRSVFFAYKNSVHTIMQNPVVELWKNDDKYLYPNTVLAQSYNKPFLAVWYPKIKLAHPLSSEKYSWAALTGNQNYAMVADVLQYEPQYDLFAPMDYYLVNISTNEKDLIVSNQSGHIRYMQFSPNGSYICYYKNDSWHLYDINKKKSSNLTLNSSYSSEDLEDPLNRKKVSFEFYAWSSDGRSILFYDKYDIWQFFINGNPPIRLTNGKEKRIRFRFASLQKERKRSNYSSVKSLDININAKKIVEVFDTMNGASGYSVLDHEKGLQPLIFADARISNIRKAAKRDIYCFESENFDKSPTLVLKYEKESKLKTIAQTNPQQKSFYWGHSEMIHYKDYQNNTSSGALFYPAGYNPKKKYPMVVYIYEKLSHKVHHYITPSSRSTNGFNIAHLTSNGYFVLMPDIYYERGNTGISTTQCVESAVKEVIEKGLVDSFRVGIMGHSFGGYEVDFIITNSTMFAAAVSGAGVSDNIRGYLTVNSEFNNAEIWRFENQQYRMKGSFYEDKESYLRNSPVFNANKVNTPILIWTGKNDNNVKPEQSTAFFLALRRLNKKSVMLQYPNEGHTLLSKNPQEDLNNKIMEWFDYYLKDEYPKEWITSTDEKKSNLNP</sequence>
<proteinExistence type="predicted"/>
<comment type="caution">
    <text evidence="3">The sequence shown here is derived from an EMBL/GenBank/DDBJ whole genome shotgun (WGS) entry which is preliminary data.</text>
</comment>
<keyword evidence="4" id="KW-1185">Reference proteome</keyword>
<protein>
    <submittedName>
        <fullName evidence="3">S9 family peptidase</fullName>
    </submittedName>
</protein>
<dbReference type="PROSITE" id="PS51257">
    <property type="entry name" value="PROKAR_LIPOPROTEIN"/>
    <property type="match status" value="1"/>
</dbReference>
<dbReference type="AlphaFoldDB" id="A0A934UIN6"/>
<dbReference type="SUPFAM" id="SSF82171">
    <property type="entry name" value="DPP6 N-terminal domain-like"/>
    <property type="match status" value="1"/>
</dbReference>
<dbReference type="PANTHER" id="PTHR42776">
    <property type="entry name" value="SERINE PEPTIDASE S9 FAMILY MEMBER"/>
    <property type="match status" value="1"/>
</dbReference>
<gene>
    <name evidence="3" type="ORF">I5M07_02175</name>
</gene>
<dbReference type="InterPro" id="IPR001375">
    <property type="entry name" value="Peptidase_S9_cat"/>
</dbReference>
<accession>A0A934UIN6</accession>
<dbReference type="Gene3D" id="2.120.10.30">
    <property type="entry name" value="TolB, C-terminal domain"/>
    <property type="match status" value="1"/>
</dbReference>
<dbReference type="EMBL" id="JAEHFV010000001">
    <property type="protein sequence ID" value="MBK0368628.1"/>
    <property type="molecule type" value="Genomic_DNA"/>
</dbReference>
<dbReference type="GO" id="GO:0004252">
    <property type="term" value="F:serine-type endopeptidase activity"/>
    <property type="evidence" value="ECO:0007669"/>
    <property type="project" value="TreeGrafter"/>
</dbReference>
<evidence type="ECO:0000259" key="2">
    <source>
        <dbReference type="Pfam" id="PF00326"/>
    </source>
</evidence>
<dbReference type="InterPro" id="IPR011042">
    <property type="entry name" value="6-blade_b-propeller_TolB-like"/>
</dbReference>
<dbReference type="Proteomes" id="UP000609172">
    <property type="component" value="Unassembled WGS sequence"/>
</dbReference>
<name>A0A934UIN6_9FLAO</name>
<dbReference type="SUPFAM" id="SSF53474">
    <property type="entry name" value="alpha/beta-Hydrolases"/>
    <property type="match status" value="1"/>
</dbReference>
<dbReference type="GO" id="GO:0006508">
    <property type="term" value="P:proteolysis"/>
    <property type="evidence" value="ECO:0007669"/>
    <property type="project" value="InterPro"/>
</dbReference>
<organism evidence="3 4">
    <name type="scientific">Flavobacterium agrisoli</name>
    <dbReference type="NCBI Taxonomy" id="2793066"/>
    <lineage>
        <taxon>Bacteria</taxon>
        <taxon>Pseudomonadati</taxon>
        <taxon>Bacteroidota</taxon>
        <taxon>Flavobacteriia</taxon>
        <taxon>Flavobacteriales</taxon>
        <taxon>Flavobacteriaceae</taxon>
        <taxon>Flavobacterium</taxon>
    </lineage>
</organism>
<keyword evidence="1" id="KW-0378">Hydrolase</keyword>
<reference evidence="3" key="1">
    <citation type="submission" date="2020-12" db="EMBL/GenBank/DDBJ databases">
        <title>Bacterial novel species Flavobacterium sp. SE-1-e isolated from soil.</title>
        <authorList>
            <person name="Jung H.-Y."/>
        </authorList>
    </citation>
    <scope>NUCLEOTIDE SEQUENCE</scope>
    <source>
        <strain evidence="3">SE-1-e</strain>
    </source>
</reference>
<dbReference type="Gene3D" id="3.40.50.1820">
    <property type="entry name" value="alpha/beta hydrolase"/>
    <property type="match status" value="1"/>
</dbReference>
<dbReference type="Pfam" id="PF00326">
    <property type="entry name" value="Peptidase_S9"/>
    <property type="match status" value="1"/>
</dbReference>
<dbReference type="InterPro" id="IPR029058">
    <property type="entry name" value="AB_hydrolase_fold"/>
</dbReference>
<dbReference type="RefSeq" id="WP_200104549.1">
    <property type="nucleotide sequence ID" value="NZ_JAEHFV010000001.1"/>
</dbReference>
<dbReference type="PANTHER" id="PTHR42776:SF27">
    <property type="entry name" value="DIPEPTIDYL PEPTIDASE FAMILY MEMBER 6"/>
    <property type="match status" value="1"/>
</dbReference>